<accession>A0A4D4LJD7</accession>
<dbReference type="Proteomes" id="UP000301309">
    <property type="component" value="Unassembled WGS sequence"/>
</dbReference>
<feature type="region of interest" description="Disordered" evidence="1">
    <location>
        <begin position="114"/>
        <end position="136"/>
    </location>
</feature>
<dbReference type="AlphaFoldDB" id="A0A4D4LJD7"/>
<evidence type="ECO:0000313" key="4">
    <source>
        <dbReference type="Proteomes" id="UP000301309"/>
    </source>
</evidence>
<comment type="caution">
    <text evidence="3">The sequence shown here is derived from an EMBL/GenBank/DDBJ whole genome shotgun (WGS) entry which is preliminary data.</text>
</comment>
<name>A0A4D4LJD7_STRVO</name>
<dbReference type="InterPro" id="IPR013325">
    <property type="entry name" value="RNA_pol_sigma_r2"/>
</dbReference>
<dbReference type="EMBL" id="BJHW01000003">
    <property type="protein sequence ID" value="GDY60574.1"/>
    <property type="molecule type" value="Genomic_DNA"/>
</dbReference>
<dbReference type="RefSeq" id="WP_162002151.1">
    <property type="nucleotide sequence ID" value="NZ_BAAASO010000065.1"/>
</dbReference>
<dbReference type="GO" id="GO:0003700">
    <property type="term" value="F:DNA-binding transcription factor activity"/>
    <property type="evidence" value="ECO:0007669"/>
    <property type="project" value="InterPro"/>
</dbReference>
<dbReference type="SUPFAM" id="SSF88946">
    <property type="entry name" value="Sigma2 domain of RNA polymerase sigma factors"/>
    <property type="match status" value="1"/>
</dbReference>
<proteinExistence type="predicted"/>
<organism evidence="3 4">
    <name type="scientific">Streptomyces violaceusniger</name>
    <dbReference type="NCBI Taxonomy" id="68280"/>
    <lineage>
        <taxon>Bacteria</taxon>
        <taxon>Bacillati</taxon>
        <taxon>Actinomycetota</taxon>
        <taxon>Actinomycetes</taxon>
        <taxon>Kitasatosporales</taxon>
        <taxon>Streptomycetaceae</taxon>
        <taxon>Streptomyces</taxon>
        <taxon>Streptomyces violaceusniger group</taxon>
    </lineage>
</organism>
<feature type="domain" description="RNA polymerase sigma-70 region 2" evidence="2">
    <location>
        <begin position="28"/>
        <end position="84"/>
    </location>
</feature>
<gene>
    <name evidence="3" type="ORF">SVIO_111970</name>
</gene>
<dbReference type="Pfam" id="PF04542">
    <property type="entry name" value="Sigma70_r2"/>
    <property type="match status" value="1"/>
</dbReference>
<dbReference type="GO" id="GO:0006352">
    <property type="term" value="P:DNA-templated transcription initiation"/>
    <property type="evidence" value="ECO:0007669"/>
    <property type="project" value="InterPro"/>
</dbReference>
<dbReference type="Gene3D" id="1.10.1740.10">
    <property type="match status" value="1"/>
</dbReference>
<evidence type="ECO:0000313" key="3">
    <source>
        <dbReference type="EMBL" id="GDY60574.1"/>
    </source>
</evidence>
<sequence>MNTIFASIPEVQSDSGRGKGADLLAIAFERHAEALLGYIRNDLGADWHEAEDLVAEVWLRMMENLDRVDDRALDLKWLQMIARFVTRYHGTTNSSETLVGFTGDEPLLATQMEDGEQQDDEEPVGRAQAYSRSHGDSQEWATGAEFEVYENLAQADAAPAVRTVPAPLLPRRTGRGGVWYTARQNAKGWPTSDRIDQVVLDVTRRGHWYRSDDERNGNNDRVCRGCGGSGHWDYILDWANGDCPRPPAAEDIREALQVVPWTPVEMPAPVQVRSARTVEEVAAA</sequence>
<evidence type="ECO:0000256" key="1">
    <source>
        <dbReference type="SAM" id="MobiDB-lite"/>
    </source>
</evidence>
<evidence type="ECO:0000259" key="2">
    <source>
        <dbReference type="Pfam" id="PF04542"/>
    </source>
</evidence>
<keyword evidence="4" id="KW-1185">Reference proteome</keyword>
<protein>
    <recommendedName>
        <fullName evidence="2">RNA polymerase sigma-70 region 2 domain-containing protein</fullName>
    </recommendedName>
</protein>
<dbReference type="InterPro" id="IPR007627">
    <property type="entry name" value="RNA_pol_sigma70_r2"/>
</dbReference>
<reference evidence="3 4" key="1">
    <citation type="journal article" date="2020" name="Int. J. Syst. Evol. Microbiol.">
        <title>Reclassification of Streptomyces castelarensis and Streptomyces sporoclivatus as later heterotypic synonyms of Streptomyces antimycoticus.</title>
        <authorList>
            <person name="Komaki H."/>
            <person name="Tamura T."/>
        </authorList>
    </citation>
    <scope>NUCLEOTIDE SEQUENCE [LARGE SCALE GENOMIC DNA]</scope>
    <source>
        <strain evidence="3 4">NBRC 13459</strain>
    </source>
</reference>